<feature type="transmembrane region" description="Helical" evidence="7">
    <location>
        <begin position="354"/>
        <end position="376"/>
    </location>
</feature>
<evidence type="ECO:0000256" key="4">
    <source>
        <dbReference type="ARBA" id="ARBA00022692"/>
    </source>
</evidence>
<keyword evidence="10" id="KW-1185">Reference proteome</keyword>
<keyword evidence="6 7" id="KW-0472">Membrane</keyword>
<dbReference type="GO" id="GO:0015297">
    <property type="term" value="F:antiporter activity"/>
    <property type="evidence" value="ECO:0007669"/>
    <property type="project" value="InterPro"/>
</dbReference>
<organism evidence="9 10">
    <name type="scientific">Amycolatopsis arida</name>
    <dbReference type="NCBI Taxonomy" id="587909"/>
    <lineage>
        <taxon>Bacteria</taxon>
        <taxon>Bacillati</taxon>
        <taxon>Actinomycetota</taxon>
        <taxon>Actinomycetes</taxon>
        <taxon>Pseudonocardiales</taxon>
        <taxon>Pseudonocardiaceae</taxon>
        <taxon>Amycolatopsis</taxon>
    </lineage>
</organism>
<evidence type="ECO:0000313" key="10">
    <source>
        <dbReference type="Proteomes" id="UP000198727"/>
    </source>
</evidence>
<feature type="transmembrane region" description="Helical" evidence="7">
    <location>
        <begin position="57"/>
        <end position="78"/>
    </location>
</feature>
<evidence type="ECO:0000256" key="3">
    <source>
        <dbReference type="ARBA" id="ARBA00022448"/>
    </source>
</evidence>
<comment type="subcellular location">
    <subcellularLocation>
        <location evidence="1">Membrane</location>
        <topology evidence="1">Multi-pass membrane protein</topology>
    </subcellularLocation>
</comment>
<name>A0A1I6AXM0_9PSEU</name>
<sequence>MEHSALVLIELGAVFFALGALGRLASRFGMSPIPLYLLGGLAFGQGGLLPLGDIGQFTSIASEIGVVLLLLLLGLEYSAAELVTGMKRSWTAGLVDIVLNAAPGAAVALLLGWGPVGALVMGGVTYISSSGIIAKVLGDLGRLGNRETPVVLSILVFEDLVMALYLPILTAVLGGISFLGGLQAVGISLAVITVVLVVALRYGRYVSAVVDSADREVFLLKVFGAALLVAGVASAMQVSAAVGAFLLGIAISGSTAENATRLLEPLRDLFAAIFFVVFGLNTDPRSIPPVLVWAIVLAVVTTLTKVGTGWWAARRQGIALLGRARAGAALVARGEFSIIIAGLAVAAGAVEGELAALATAYVLLMAILGPTAARVVEPIARALRPIRSRALPSGVSP</sequence>
<feature type="transmembrane region" description="Helical" evidence="7">
    <location>
        <begin position="182"/>
        <end position="202"/>
    </location>
</feature>
<feature type="transmembrane region" description="Helical" evidence="7">
    <location>
        <begin position="150"/>
        <end position="176"/>
    </location>
</feature>
<comment type="similarity">
    <text evidence="2">Belongs to the monovalent cation:proton antiporter 2 (CPA2) transporter (TC 2.A.37) family.</text>
</comment>
<dbReference type="PANTHER" id="PTHR42751">
    <property type="entry name" value="SODIUM/HYDROGEN EXCHANGER FAMILY/TRKA DOMAIN PROTEIN"/>
    <property type="match status" value="1"/>
</dbReference>
<evidence type="ECO:0000256" key="5">
    <source>
        <dbReference type="ARBA" id="ARBA00022989"/>
    </source>
</evidence>
<evidence type="ECO:0000256" key="7">
    <source>
        <dbReference type="SAM" id="Phobius"/>
    </source>
</evidence>
<dbReference type="InterPro" id="IPR006153">
    <property type="entry name" value="Cation/H_exchanger_TM"/>
</dbReference>
<reference evidence="10" key="1">
    <citation type="submission" date="2016-10" db="EMBL/GenBank/DDBJ databases">
        <authorList>
            <person name="Varghese N."/>
            <person name="Submissions S."/>
        </authorList>
    </citation>
    <scope>NUCLEOTIDE SEQUENCE [LARGE SCALE GENOMIC DNA]</scope>
    <source>
        <strain evidence="10">CGMCC 4.5579</strain>
    </source>
</reference>
<feature type="domain" description="Cation/H+ exchanger transmembrane" evidence="8">
    <location>
        <begin position="17"/>
        <end position="371"/>
    </location>
</feature>
<feature type="transmembrane region" description="Helical" evidence="7">
    <location>
        <begin position="33"/>
        <end position="51"/>
    </location>
</feature>
<feature type="transmembrane region" description="Helical" evidence="7">
    <location>
        <begin position="6"/>
        <end position="26"/>
    </location>
</feature>
<dbReference type="OrthoDB" id="3294398at2"/>
<proteinExistence type="inferred from homology"/>
<feature type="transmembrane region" description="Helical" evidence="7">
    <location>
        <begin position="119"/>
        <end position="138"/>
    </location>
</feature>
<protein>
    <submittedName>
        <fullName evidence="9">Monovalent cation:H+ antiporter-2, CPA2 family</fullName>
    </submittedName>
</protein>
<evidence type="ECO:0000313" key="9">
    <source>
        <dbReference type="EMBL" id="SFQ73257.1"/>
    </source>
</evidence>
<evidence type="ECO:0000256" key="2">
    <source>
        <dbReference type="ARBA" id="ARBA00005551"/>
    </source>
</evidence>
<evidence type="ECO:0000256" key="6">
    <source>
        <dbReference type="ARBA" id="ARBA00023136"/>
    </source>
</evidence>
<keyword evidence="5 7" id="KW-1133">Transmembrane helix</keyword>
<dbReference type="EMBL" id="FOWW01000015">
    <property type="protein sequence ID" value="SFQ73257.1"/>
    <property type="molecule type" value="Genomic_DNA"/>
</dbReference>
<dbReference type="Pfam" id="PF00999">
    <property type="entry name" value="Na_H_Exchanger"/>
    <property type="match status" value="1"/>
</dbReference>
<keyword evidence="4 7" id="KW-0812">Transmembrane</keyword>
<dbReference type="RefSeq" id="WP_092536881.1">
    <property type="nucleotide sequence ID" value="NZ_FOWW01000015.1"/>
</dbReference>
<evidence type="ECO:0000256" key="1">
    <source>
        <dbReference type="ARBA" id="ARBA00004141"/>
    </source>
</evidence>
<feature type="transmembrane region" description="Helical" evidence="7">
    <location>
        <begin position="222"/>
        <end position="251"/>
    </location>
</feature>
<accession>A0A1I6AXM0</accession>
<dbReference type="STRING" id="587909.SAMN05421810_11555"/>
<keyword evidence="3" id="KW-0813">Transport</keyword>
<dbReference type="Proteomes" id="UP000198727">
    <property type="component" value="Unassembled WGS sequence"/>
</dbReference>
<dbReference type="Gene3D" id="1.20.1530.20">
    <property type="match status" value="1"/>
</dbReference>
<dbReference type="GO" id="GO:1902600">
    <property type="term" value="P:proton transmembrane transport"/>
    <property type="evidence" value="ECO:0007669"/>
    <property type="project" value="InterPro"/>
</dbReference>
<dbReference type="InterPro" id="IPR038770">
    <property type="entry name" value="Na+/solute_symporter_sf"/>
</dbReference>
<evidence type="ECO:0000259" key="8">
    <source>
        <dbReference type="Pfam" id="PF00999"/>
    </source>
</evidence>
<gene>
    <name evidence="9" type="ORF">SAMN05421810_11555</name>
</gene>
<dbReference type="AlphaFoldDB" id="A0A1I6AXM0"/>
<feature type="transmembrane region" description="Helical" evidence="7">
    <location>
        <begin position="325"/>
        <end position="348"/>
    </location>
</feature>
<dbReference type="GO" id="GO:0016020">
    <property type="term" value="C:membrane"/>
    <property type="evidence" value="ECO:0007669"/>
    <property type="project" value="UniProtKB-SubCell"/>
</dbReference>
<feature type="transmembrane region" description="Helical" evidence="7">
    <location>
        <begin position="290"/>
        <end position="313"/>
    </location>
</feature>
<feature type="transmembrane region" description="Helical" evidence="7">
    <location>
        <begin position="90"/>
        <end position="113"/>
    </location>
</feature>
<dbReference type="PANTHER" id="PTHR42751:SF6">
    <property type="entry name" value="CONSERVED INTEGRAL MEMBRANE TRANSPORT PROTEIN-RELATED"/>
    <property type="match status" value="1"/>
</dbReference>